<proteinExistence type="inferred from homology"/>
<dbReference type="PANTHER" id="PTHR47966:SF51">
    <property type="entry name" value="BETA-SITE APP-CLEAVING ENZYME, ISOFORM A-RELATED"/>
    <property type="match status" value="1"/>
</dbReference>
<evidence type="ECO:0000259" key="3">
    <source>
        <dbReference type="PROSITE" id="PS51767"/>
    </source>
</evidence>
<feature type="chain" id="PRO_5008057427" evidence="2">
    <location>
        <begin position="25"/>
        <end position="428"/>
    </location>
</feature>
<dbReference type="InterPro" id="IPR001461">
    <property type="entry name" value="Aspartic_peptidase_A1"/>
</dbReference>
<organism evidence="4 5">
    <name type="scientific">Paraphaeosphaeria sporulosa</name>
    <dbReference type="NCBI Taxonomy" id="1460663"/>
    <lineage>
        <taxon>Eukaryota</taxon>
        <taxon>Fungi</taxon>
        <taxon>Dikarya</taxon>
        <taxon>Ascomycota</taxon>
        <taxon>Pezizomycotina</taxon>
        <taxon>Dothideomycetes</taxon>
        <taxon>Pleosporomycetidae</taxon>
        <taxon>Pleosporales</taxon>
        <taxon>Massarineae</taxon>
        <taxon>Didymosphaeriaceae</taxon>
        <taxon>Paraphaeosphaeria</taxon>
    </lineage>
</organism>
<dbReference type="CDD" id="cd05471">
    <property type="entry name" value="pepsin_like"/>
    <property type="match status" value="1"/>
</dbReference>
<evidence type="ECO:0000256" key="2">
    <source>
        <dbReference type="SAM" id="SignalP"/>
    </source>
</evidence>
<dbReference type="OrthoDB" id="771136at2759"/>
<dbReference type="GeneID" id="28763299"/>
<dbReference type="InterPro" id="IPR033121">
    <property type="entry name" value="PEPTIDASE_A1"/>
</dbReference>
<evidence type="ECO:0000313" key="5">
    <source>
        <dbReference type="Proteomes" id="UP000077069"/>
    </source>
</evidence>
<name>A0A177BWA8_9PLEO</name>
<keyword evidence="4" id="KW-0378">Hydrolase</keyword>
<dbReference type="Pfam" id="PF00026">
    <property type="entry name" value="Asp"/>
    <property type="match status" value="1"/>
</dbReference>
<dbReference type="GO" id="GO:0006508">
    <property type="term" value="P:proteolysis"/>
    <property type="evidence" value="ECO:0007669"/>
    <property type="project" value="UniProtKB-KW"/>
</dbReference>
<reference evidence="4 5" key="1">
    <citation type="submission" date="2016-05" db="EMBL/GenBank/DDBJ databases">
        <title>Comparative analysis of secretome profiles of manganese(II)-oxidizing ascomycete fungi.</title>
        <authorList>
            <consortium name="DOE Joint Genome Institute"/>
            <person name="Zeiner C.A."/>
            <person name="Purvine S.O."/>
            <person name="Zink E.M."/>
            <person name="Wu S."/>
            <person name="Pasa-Tolic L."/>
            <person name="Chaput D.L."/>
            <person name="Haridas S."/>
            <person name="Grigoriev I.V."/>
            <person name="Santelli C.M."/>
            <person name="Hansel C.M."/>
        </authorList>
    </citation>
    <scope>NUCLEOTIDE SEQUENCE [LARGE SCALE GENOMIC DNA]</scope>
    <source>
        <strain evidence="4 5">AP3s5-JAC2a</strain>
    </source>
</reference>
<feature type="signal peptide" evidence="2">
    <location>
        <begin position="1"/>
        <end position="24"/>
    </location>
</feature>
<dbReference type="EMBL" id="KV441565">
    <property type="protein sequence ID" value="OAF98656.1"/>
    <property type="molecule type" value="Genomic_DNA"/>
</dbReference>
<dbReference type="RefSeq" id="XP_018029022.1">
    <property type="nucleotide sequence ID" value="XM_018179813.1"/>
</dbReference>
<dbReference type="PROSITE" id="PS51767">
    <property type="entry name" value="PEPTIDASE_A1"/>
    <property type="match status" value="1"/>
</dbReference>
<keyword evidence="2" id="KW-0732">Signal</keyword>
<dbReference type="InterPro" id="IPR021109">
    <property type="entry name" value="Peptidase_aspartic_dom_sf"/>
</dbReference>
<keyword evidence="5" id="KW-1185">Reference proteome</keyword>
<dbReference type="InterPro" id="IPR034164">
    <property type="entry name" value="Pepsin-like_dom"/>
</dbReference>
<gene>
    <name evidence="4" type="ORF">CC84DRAFT_1170019</name>
</gene>
<dbReference type="SUPFAM" id="SSF50630">
    <property type="entry name" value="Acid proteases"/>
    <property type="match status" value="1"/>
</dbReference>
<keyword evidence="4" id="KW-0645">Protease</keyword>
<dbReference type="AlphaFoldDB" id="A0A177BWA8"/>
<sequence length="428" mass="47198">MPSQQLFVRFVFITLLLSWTSSTSFLPTSHRRSLHEKLLETRRNPKLLQREVYHNPHHDAVQAHLSDPGLTKLLTTNAKKTAVLEVARVDVFGLPFYMANFAFGTPPQPFAMLIDLGYGGAVVRSVDCPTHHHLNDCGQRVFAYNHSVSSTSNDMGLRFSVGLGGQTAQGSLFGDTMHIVSLQVQNATLGAIDVFYGENLLLEILAEFCDGAIGLARPNQTSSSYYDVQSRPNVLYELRESGVLARDVMTLSLPKRNNDRGSLTLGEEPPPAKYRIALSEASEIGEGWIVDLGGIYFNGTTIPLNISYTASAAITLEPAFAIALPNEIVHTIFDYLGAHSSEDGEGGIIDCKLRESLPDLTLTLGGQTVTFPWWQYTGVWWYDGRPYCLVEIQPTWGDEGGAVLGLPLLRNFDLSFDMDRNEIGLIES</sequence>
<dbReference type="GO" id="GO:0004190">
    <property type="term" value="F:aspartic-type endopeptidase activity"/>
    <property type="evidence" value="ECO:0007669"/>
    <property type="project" value="InterPro"/>
</dbReference>
<dbReference type="Proteomes" id="UP000077069">
    <property type="component" value="Unassembled WGS sequence"/>
</dbReference>
<evidence type="ECO:0000256" key="1">
    <source>
        <dbReference type="ARBA" id="ARBA00007447"/>
    </source>
</evidence>
<dbReference type="InParanoid" id="A0A177BWA8"/>
<dbReference type="Gene3D" id="2.40.70.10">
    <property type="entry name" value="Acid Proteases"/>
    <property type="match status" value="2"/>
</dbReference>
<evidence type="ECO:0000313" key="4">
    <source>
        <dbReference type="EMBL" id="OAF98656.1"/>
    </source>
</evidence>
<dbReference type="PANTHER" id="PTHR47966">
    <property type="entry name" value="BETA-SITE APP-CLEAVING ENZYME, ISOFORM A-RELATED"/>
    <property type="match status" value="1"/>
</dbReference>
<accession>A0A177BWA8</accession>
<feature type="domain" description="Peptidase A1" evidence="3">
    <location>
        <begin position="97"/>
        <end position="426"/>
    </location>
</feature>
<dbReference type="STRING" id="1460663.A0A177BWA8"/>
<protein>
    <submittedName>
        <fullName evidence="4">Acid protease</fullName>
    </submittedName>
</protein>
<comment type="similarity">
    <text evidence="1">Belongs to the peptidase A1 family.</text>
</comment>